<reference evidence="3" key="2">
    <citation type="submission" date="2023-06" db="EMBL/GenBank/DDBJ databases">
        <authorList>
            <person name="Ma L."/>
            <person name="Liu K.-W."/>
            <person name="Li Z."/>
            <person name="Hsiao Y.-Y."/>
            <person name="Qi Y."/>
            <person name="Fu T."/>
            <person name="Tang G."/>
            <person name="Zhang D."/>
            <person name="Sun W.-H."/>
            <person name="Liu D.-K."/>
            <person name="Li Y."/>
            <person name="Chen G.-Z."/>
            <person name="Liu X.-D."/>
            <person name="Liao X.-Y."/>
            <person name="Jiang Y.-T."/>
            <person name="Yu X."/>
            <person name="Hao Y."/>
            <person name="Huang J."/>
            <person name="Zhao X.-W."/>
            <person name="Ke S."/>
            <person name="Chen Y.-Y."/>
            <person name="Wu W.-L."/>
            <person name="Hsu J.-L."/>
            <person name="Lin Y.-F."/>
            <person name="Huang M.-D."/>
            <person name="Li C.-Y."/>
            <person name="Huang L."/>
            <person name="Wang Z.-W."/>
            <person name="Zhao X."/>
            <person name="Zhong W.-Y."/>
            <person name="Peng D.-H."/>
            <person name="Ahmad S."/>
            <person name="Lan S."/>
            <person name="Zhang J.-S."/>
            <person name="Tsai W.-C."/>
            <person name="Van De Peer Y."/>
            <person name="Liu Z.-J."/>
        </authorList>
    </citation>
    <scope>NUCLEOTIDE SEQUENCE</scope>
    <source>
        <strain evidence="3">CP</strain>
        <tissue evidence="3">Leaves</tissue>
    </source>
</reference>
<organism evidence="3 4">
    <name type="scientific">Acorus calamus</name>
    <name type="common">Sweet flag</name>
    <dbReference type="NCBI Taxonomy" id="4465"/>
    <lineage>
        <taxon>Eukaryota</taxon>
        <taxon>Viridiplantae</taxon>
        <taxon>Streptophyta</taxon>
        <taxon>Embryophyta</taxon>
        <taxon>Tracheophyta</taxon>
        <taxon>Spermatophyta</taxon>
        <taxon>Magnoliopsida</taxon>
        <taxon>Liliopsida</taxon>
        <taxon>Acoraceae</taxon>
        <taxon>Acorus</taxon>
    </lineage>
</organism>
<dbReference type="InterPro" id="IPR057059">
    <property type="entry name" value="LTI65/LTI78_PGEED"/>
</dbReference>
<keyword evidence="4" id="KW-1185">Reference proteome</keyword>
<dbReference type="GO" id="GO:0009737">
    <property type="term" value="P:response to abscisic acid"/>
    <property type="evidence" value="ECO:0007669"/>
    <property type="project" value="InterPro"/>
</dbReference>
<dbReference type="Proteomes" id="UP001180020">
    <property type="component" value="Unassembled WGS sequence"/>
</dbReference>
<dbReference type="InterPro" id="IPR037491">
    <property type="entry name" value="LTI78/LTI65"/>
</dbReference>
<evidence type="ECO:0000313" key="4">
    <source>
        <dbReference type="Proteomes" id="UP001180020"/>
    </source>
</evidence>
<dbReference type="AlphaFoldDB" id="A0AAV9F936"/>
<evidence type="ECO:0000313" key="3">
    <source>
        <dbReference type="EMBL" id="KAK1322067.1"/>
    </source>
</evidence>
<proteinExistence type="predicted"/>
<evidence type="ECO:0000256" key="1">
    <source>
        <dbReference type="SAM" id="MobiDB-lite"/>
    </source>
</evidence>
<accession>A0AAV9F936</accession>
<feature type="compositionally biased region" description="Basic residues" evidence="1">
    <location>
        <begin position="33"/>
        <end position="42"/>
    </location>
</feature>
<sequence>MAPAFYDDHEDDQSHHHVKKSVLAMVKEKARRWRQRLAKKRRGHDEESDGGSSTTPAWGIQSGLGQSNERGGSDETTGSQLWDKGVSVKEYLMQKLEPGEEERALSQVISDTISPKKGGAWMERWG</sequence>
<dbReference type="PANTHER" id="PTHR33836:SF7">
    <property type="entry name" value="LOW-TEMPERATURE-INDUCED PROTEIN"/>
    <property type="match status" value="1"/>
</dbReference>
<gene>
    <name evidence="3" type="primary">LTI65</name>
    <name evidence="3" type="ORF">QJS10_CPA03g01681</name>
</gene>
<reference evidence="3" key="1">
    <citation type="journal article" date="2023" name="Nat. Commun.">
        <title>Diploid and tetraploid genomes of Acorus and the evolution of monocots.</title>
        <authorList>
            <person name="Ma L."/>
            <person name="Liu K.W."/>
            <person name="Li Z."/>
            <person name="Hsiao Y.Y."/>
            <person name="Qi Y."/>
            <person name="Fu T."/>
            <person name="Tang G.D."/>
            <person name="Zhang D."/>
            <person name="Sun W.H."/>
            <person name="Liu D.K."/>
            <person name="Li Y."/>
            <person name="Chen G.Z."/>
            <person name="Liu X.D."/>
            <person name="Liao X.Y."/>
            <person name="Jiang Y.T."/>
            <person name="Yu X."/>
            <person name="Hao Y."/>
            <person name="Huang J."/>
            <person name="Zhao X.W."/>
            <person name="Ke S."/>
            <person name="Chen Y.Y."/>
            <person name="Wu W.L."/>
            <person name="Hsu J.L."/>
            <person name="Lin Y.F."/>
            <person name="Huang M.D."/>
            <person name="Li C.Y."/>
            <person name="Huang L."/>
            <person name="Wang Z.W."/>
            <person name="Zhao X."/>
            <person name="Zhong W.Y."/>
            <person name="Peng D.H."/>
            <person name="Ahmad S."/>
            <person name="Lan S."/>
            <person name="Zhang J.S."/>
            <person name="Tsai W.C."/>
            <person name="Van de Peer Y."/>
            <person name="Liu Z.J."/>
        </authorList>
    </citation>
    <scope>NUCLEOTIDE SEQUENCE</scope>
    <source>
        <strain evidence="3">CP</strain>
    </source>
</reference>
<feature type="domain" description="LTI65/LTI78 PGEED repeat" evidence="2">
    <location>
        <begin position="83"/>
        <end position="113"/>
    </location>
</feature>
<dbReference type="PANTHER" id="PTHR33836">
    <property type="entry name" value="LOW-TEMPERATURE-INDUCED 65 KDA PROTEIN-RELATED"/>
    <property type="match status" value="1"/>
</dbReference>
<name>A0AAV9F936_ACOCL</name>
<protein>
    <submittedName>
        <fullName evidence="3">Low-temperature-induced 65 kDa protein</fullName>
    </submittedName>
</protein>
<comment type="caution">
    <text evidence="3">The sequence shown here is derived from an EMBL/GenBank/DDBJ whole genome shotgun (WGS) entry which is preliminary data.</text>
</comment>
<dbReference type="Pfam" id="PF23399">
    <property type="entry name" value="LTI65_PGEED"/>
    <property type="match status" value="1"/>
</dbReference>
<feature type="compositionally biased region" description="Polar residues" evidence="1">
    <location>
        <begin position="63"/>
        <end position="80"/>
    </location>
</feature>
<feature type="region of interest" description="Disordered" evidence="1">
    <location>
        <begin position="1"/>
        <end position="21"/>
    </location>
</feature>
<feature type="region of interest" description="Disordered" evidence="1">
    <location>
        <begin position="33"/>
        <end position="84"/>
    </location>
</feature>
<dbReference type="EMBL" id="JAUJYO010000003">
    <property type="protein sequence ID" value="KAK1322067.1"/>
    <property type="molecule type" value="Genomic_DNA"/>
</dbReference>
<evidence type="ECO:0000259" key="2">
    <source>
        <dbReference type="Pfam" id="PF23399"/>
    </source>
</evidence>